<feature type="transmembrane region" description="Helical" evidence="6">
    <location>
        <begin position="332"/>
        <end position="352"/>
    </location>
</feature>
<feature type="transmembrane region" description="Helical" evidence="6">
    <location>
        <begin position="391"/>
        <end position="410"/>
    </location>
</feature>
<feature type="transmembrane region" description="Helical" evidence="6">
    <location>
        <begin position="194"/>
        <end position="213"/>
    </location>
</feature>
<dbReference type="FunFam" id="1.20.1250.20:FF:000401">
    <property type="entry name" value="Vesicular amine transporter"/>
    <property type="match status" value="1"/>
</dbReference>
<comment type="caution">
    <text evidence="8">The sequence shown here is derived from an EMBL/GenBank/DDBJ whole genome shotgun (WGS) entry which is preliminary data.</text>
</comment>
<dbReference type="GO" id="GO:0005335">
    <property type="term" value="F:serotonin:sodium:chloride symporter activity"/>
    <property type="evidence" value="ECO:0007669"/>
    <property type="project" value="TreeGrafter"/>
</dbReference>
<dbReference type="SUPFAM" id="SSF103473">
    <property type="entry name" value="MFS general substrate transporter"/>
    <property type="match status" value="1"/>
</dbReference>
<feature type="transmembrane region" description="Helical" evidence="6">
    <location>
        <begin position="305"/>
        <end position="325"/>
    </location>
</feature>
<evidence type="ECO:0000256" key="3">
    <source>
        <dbReference type="ARBA" id="ARBA00022692"/>
    </source>
</evidence>
<dbReference type="CDD" id="cd17384">
    <property type="entry name" value="MFS_SLC18A1_2_VAT1_2"/>
    <property type="match status" value="1"/>
</dbReference>
<dbReference type="InterPro" id="IPR036259">
    <property type="entry name" value="MFS_trans_sf"/>
</dbReference>
<dbReference type="Pfam" id="PF07690">
    <property type="entry name" value="MFS_1"/>
    <property type="match status" value="1"/>
</dbReference>
<dbReference type="Gene3D" id="1.20.1250.20">
    <property type="entry name" value="MFS general substrate transporter like domains"/>
    <property type="match status" value="1"/>
</dbReference>
<organism evidence="8 9">
    <name type="scientific">Littorina saxatilis</name>
    <dbReference type="NCBI Taxonomy" id="31220"/>
    <lineage>
        <taxon>Eukaryota</taxon>
        <taxon>Metazoa</taxon>
        <taxon>Spiralia</taxon>
        <taxon>Lophotrochozoa</taxon>
        <taxon>Mollusca</taxon>
        <taxon>Gastropoda</taxon>
        <taxon>Caenogastropoda</taxon>
        <taxon>Littorinimorpha</taxon>
        <taxon>Littorinoidea</taxon>
        <taxon>Littorinidae</taxon>
        <taxon>Littorina</taxon>
    </lineage>
</organism>
<dbReference type="GO" id="GO:0030672">
    <property type="term" value="C:synaptic vesicle membrane"/>
    <property type="evidence" value="ECO:0007669"/>
    <property type="project" value="TreeGrafter"/>
</dbReference>
<reference evidence="8 9" key="1">
    <citation type="submission" date="2024-02" db="EMBL/GenBank/DDBJ databases">
        <title>Chromosome-scale genome assembly of the rough periwinkle Littorina saxatilis.</title>
        <authorList>
            <person name="De Jode A."/>
            <person name="Faria R."/>
            <person name="Formenti G."/>
            <person name="Sims Y."/>
            <person name="Smith T.P."/>
            <person name="Tracey A."/>
            <person name="Wood J.M.D."/>
            <person name="Zagrodzka Z.B."/>
            <person name="Johannesson K."/>
            <person name="Butlin R.K."/>
            <person name="Leder E.H."/>
        </authorList>
    </citation>
    <scope>NUCLEOTIDE SEQUENCE [LARGE SCALE GENOMIC DNA]</scope>
    <source>
        <strain evidence="8">Snail1</strain>
        <tissue evidence="8">Muscle</tissue>
    </source>
</reference>
<dbReference type="InterPro" id="IPR020846">
    <property type="entry name" value="MFS_dom"/>
</dbReference>
<evidence type="ECO:0000256" key="4">
    <source>
        <dbReference type="ARBA" id="ARBA00022989"/>
    </source>
</evidence>
<dbReference type="GO" id="GO:0043195">
    <property type="term" value="C:terminal bouton"/>
    <property type="evidence" value="ECO:0007669"/>
    <property type="project" value="TreeGrafter"/>
</dbReference>
<protein>
    <recommendedName>
        <fullName evidence="7">Major facilitator superfamily (MFS) profile domain-containing protein</fullName>
    </recommendedName>
</protein>
<keyword evidence="2" id="KW-0813">Transport</keyword>
<dbReference type="AlphaFoldDB" id="A0AAN9GKB0"/>
<feature type="transmembrane region" description="Helical" evidence="6">
    <location>
        <begin position="225"/>
        <end position="246"/>
    </location>
</feature>
<dbReference type="PANTHER" id="PTHR23506:SF4">
    <property type="entry name" value="PORTABELLA"/>
    <property type="match status" value="1"/>
</dbReference>
<keyword evidence="3 6" id="KW-0812">Transmembrane</keyword>
<feature type="transmembrane region" description="Helical" evidence="6">
    <location>
        <begin position="130"/>
        <end position="152"/>
    </location>
</feature>
<dbReference type="Proteomes" id="UP001374579">
    <property type="component" value="Unassembled WGS sequence"/>
</dbReference>
<dbReference type="InterPro" id="IPR050930">
    <property type="entry name" value="MFS_Vesicular_Transporter"/>
</dbReference>
<keyword evidence="5 6" id="KW-0472">Membrane</keyword>
<keyword evidence="4 6" id="KW-1133">Transmembrane helix</keyword>
<keyword evidence="9" id="KW-1185">Reference proteome</keyword>
<dbReference type="InterPro" id="IPR011701">
    <property type="entry name" value="MFS"/>
</dbReference>
<evidence type="ECO:0000256" key="6">
    <source>
        <dbReference type="SAM" id="Phobius"/>
    </source>
</evidence>
<evidence type="ECO:0000256" key="1">
    <source>
        <dbReference type="ARBA" id="ARBA00004141"/>
    </source>
</evidence>
<evidence type="ECO:0000313" key="9">
    <source>
        <dbReference type="Proteomes" id="UP001374579"/>
    </source>
</evidence>
<evidence type="ECO:0000256" key="2">
    <source>
        <dbReference type="ARBA" id="ARBA00022448"/>
    </source>
</evidence>
<evidence type="ECO:0000256" key="5">
    <source>
        <dbReference type="ARBA" id="ARBA00023136"/>
    </source>
</evidence>
<name>A0AAN9GKB0_9CAEN</name>
<dbReference type="PANTHER" id="PTHR23506">
    <property type="entry name" value="GH10249P"/>
    <property type="match status" value="1"/>
</dbReference>
<proteinExistence type="predicted"/>
<evidence type="ECO:0000259" key="7">
    <source>
        <dbReference type="PROSITE" id="PS50850"/>
    </source>
</evidence>
<feature type="transmembrane region" description="Helical" evidence="6">
    <location>
        <begin position="358"/>
        <end position="384"/>
    </location>
</feature>
<gene>
    <name evidence="8" type="ORF">V1264_013813</name>
</gene>
<evidence type="ECO:0000313" key="8">
    <source>
        <dbReference type="EMBL" id="KAK7109835.1"/>
    </source>
</evidence>
<dbReference type="PROSITE" id="PS50850">
    <property type="entry name" value="MFS"/>
    <property type="match status" value="1"/>
</dbReference>
<dbReference type="GO" id="GO:0015842">
    <property type="term" value="P:aminergic neurotransmitter loading into synaptic vesicle"/>
    <property type="evidence" value="ECO:0007669"/>
    <property type="project" value="TreeGrafter"/>
</dbReference>
<feature type="domain" description="Major facilitator superfamily (MFS) profile" evidence="7">
    <location>
        <begin position="42"/>
        <end position="446"/>
    </location>
</feature>
<sequence length="487" mass="52396">MAASGASWAEWLTTTRQKAESSTRLVLSIVFITNMLDNLLLTSVVPIIPSFLLHLDKEAFDEANNQTTAQHVPTNGSSSNNLVDESLVKHAFSLAAVADSENSRVGWLLSSKAIVQLIANPFVGPLCSRVGYPVMLFCGCFVIFLSSLVFAVSQTFVPLLLARGVQGLGSAASSIAGMSLVAERYPDDRGRSKAMGIAMGGAAVGILFGYPYGGFMYTFVGKVTPFLIISALTLLDLVFQFFVLGLQPKEGAATKFTPLHILLRDPYILVASGAVMLTTMSMAVLEPTVPLWVMKTMHVEKWQLGLVFLPDSIGYLIGTNCFGLVARRVGRWICTLACILLISVCLVCLPFANEVPQLILPHLGLGLGLGITDAAVMPLLALLVDTRHDSFYGCVYAIVQLAVCLAYSVGPSMAGIIVKAVGFPWLMRGMAIINIIFCPFCVLLKQAPVATDEGISLNTAVDASPRYTEDKVEDSSFSYGRLDEEED</sequence>
<feature type="transmembrane region" description="Helical" evidence="6">
    <location>
        <begin position="422"/>
        <end position="444"/>
    </location>
</feature>
<accession>A0AAN9GKB0</accession>
<feature type="transmembrane region" description="Helical" evidence="6">
    <location>
        <begin position="267"/>
        <end position="285"/>
    </location>
</feature>
<dbReference type="EMBL" id="JBAMIC010000003">
    <property type="protein sequence ID" value="KAK7109835.1"/>
    <property type="molecule type" value="Genomic_DNA"/>
</dbReference>
<feature type="transmembrane region" description="Helical" evidence="6">
    <location>
        <begin position="25"/>
        <end position="48"/>
    </location>
</feature>
<comment type="subcellular location">
    <subcellularLocation>
        <location evidence="1">Membrane</location>
        <topology evidence="1">Multi-pass membrane protein</topology>
    </subcellularLocation>
</comment>